<dbReference type="AlphaFoldDB" id="D3BV99"/>
<evidence type="ECO:0000259" key="2">
    <source>
        <dbReference type="PROSITE" id="PS50076"/>
    </source>
</evidence>
<dbReference type="PANTHER" id="PTHR44924:SF1">
    <property type="entry name" value="DNAJ SUBFAMILY A MEMBER 2"/>
    <property type="match status" value="1"/>
</dbReference>
<dbReference type="Pfam" id="PF00226">
    <property type="entry name" value="DnaJ"/>
    <property type="match status" value="1"/>
</dbReference>
<dbReference type="InParanoid" id="D3BV99"/>
<feature type="domain" description="J" evidence="2">
    <location>
        <begin position="1"/>
        <end position="80"/>
    </location>
</feature>
<protein>
    <recommendedName>
        <fullName evidence="2">J domain-containing protein</fullName>
    </recommendedName>
</protein>
<name>D3BV99_HETP5</name>
<proteinExistence type="predicted"/>
<dbReference type="InterPro" id="IPR036869">
    <property type="entry name" value="J_dom_sf"/>
</dbReference>
<keyword evidence="4" id="KW-1185">Reference proteome</keyword>
<dbReference type="RefSeq" id="XP_020426790.1">
    <property type="nucleotide sequence ID" value="XM_020582374.1"/>
</dbReference>
<dbReference type="GeneID" id="31367093"/>
<evidence type="ECO:0000313" key="4">
    <source>
        <dbReference type="Proteomes" id="UP000001396"/>
    </source>
</evidence>
<accession>D3BV99</accession>
<evidence type="ECO:0000256" key="1">
    <source>
        <dbReference type="SAM" id="MobiDB-lite"/>
    </source>
</evidence>
<organism evidence="3 4">
    <name type="scientific">Heterostelium pallidum (strain ATCC 26659 / Pp 5 / PN500)</name>
    <name type="common">Cellular slime mold</name>
    <name type="synonym">Polysphondylium pallidum</name>
    <dbReference type="NCBI Taxonomy" id="670386"/>
    <lineage>
        <taxon>Eukaryota</taxon>
        <taxon>Amoebozoa</taxon>
        <taxon>Evosea</taxon>
        <taxon>Eumycetozoa</taxon>
        <taxon>Dictyostelia</taxon>
        <taxon>Acytosteliales</taxon>
        <taxon>Acytosteliaceae</taxon>
        <taxon>Heterostelium</taxon>
    </lineage>
</organism>
<gene>
    <name evidence="3" type="ORF">PPL_11625</name>
</gene>
<dbReference type="InterPro" id="IPR001623">
    <property type="entry name" value="DnaJ_domain"/>
</dbReference>
<dbReference type="EMBL" id="ADBJ01000062">
    <property type="protein sequence ID" value="EFA74656.1"/>
    <property type="molecule type" value="Genomic_DNA"/>
</dbReference>
<sequence length="199" mass="22225">MATLELSLLCSSCSRSLTMCLMTALKERLKEYYQLETKFQDPADKNRYDQQYAEEMFKRIGQAYHVLSDPNMRKKYDQFGFDALNRYLIDQSSCSDCDATGSESKSISPEDIIYYSTPPQSLSHTSTSTTTSTTSKKSTIEAKKIKKTIWSTISYTTTSTVSRGSINRNNNNADSLLLNKATTTTTTTASTTPITIGIT</sequence>
<comment type="caution">
    <text evidence="3">The sequence shown here is derived from an EMBL/GenBank/DDBJ whole genome shotgun (WGS) entry which is preliminary data.</text>
</comment>
<feature type="region of interest" description="Disordered" evidence="1">
    <location>
        <begin position="116"/>
        <end position="137"/>
    </location>
</feature>
<reference evidence="3 4" key="1">
    <citation type="journal article" date="2011" name="Genome Res.">
        <title>Phylogeny-wide analysis of social amoeba genomes highlights ancient origins for complex intercellular communication.</title>
        <authorList>
            <person name="Heidel A.J."/>
            <person name="Lawal H.M."/>
            <person name="Felder M."/>
            <person name="Schilde C."/>
            <person name="Helps N.R."/>
            <person name="Tunggal B."/>
            <person name="Rivero F."/>
            <person name="John U."/>
            <person name="Schleicher M."/>
            <person name="Eichinger L."/>
            <person name="Platzer M."/>
            <person name="Noegel A.A."/>
            <person name="Schaap P."/>
            <person name="Gloeckner G."/>
        </authorList>
    </citation>
    <scope>NUCLEOTIDE SEQUENCE [LARGE SCALE GENOMIC DNA]</scope>
    <source>
        <strain evidence="4">ATCC 26659 / Pp 5 / PN500</strain>
    </source>
</reference>
<dbReference type="Proteomes" id="UP000001396">
    <property type="component" value="Unassembled WGS sequence"/>
</dbReference>
<evidence type="ECO:0000313" key="3">
    <source>
        <dbReference type="EMBL" id="EFA74656.1"/>
    </source>
</evidence>
<dbReference type="SUPFAM" id="SSF46565">
    <property type="entry name" value="Chaperone J-domain"/>
    <property type="match status" value="1"/>
</dbReference>
<dbReference type="Gene3D" id="1.10.287.110">
    <property type="entry name" value="DnaJ domain"/>
    <property type="match status" value="1"/>
</dbReference>
<dbReference type="PRINTS" id="PR00625">
    <property type="entry name" value="JDOMAIN"/>
</dbReference>
<dbReference type="PROSITE" id="PS50076">
    <property type="entry name" value="DNAJ_2"/>
    <property type="match status" value="1"/>
</dbReference>
<feature type="compositionally biased region" description="Low complexity" evidence="1">
    <location>
        <begin position="123"/>
        <end position="137"/>
    </location>
</feature>
<dbReference type="PANTHER" id="PTHR44924">
    <property type="entry name" value="DNAJ SUBFAMILY A MEMBER 2"/>
    <property type="match status" value="1"/>
</dbReference>